<dbReference type="OrthoDB" id="276744at2759"/>
<dbReference type="EMBL" id="KZ506069">
    <property type="protein sequence ID" value="PKU41821.1"/>
    <property type="molecule type" value="Genomic_DNA"/>
</dbReference>
<evidence type="ECO:0008006" key="3">
    <source>
        <dbReference type="Google" id="ProtNLM"/>
    </source>
</evidence>
<reference evidence="2" key="2">
    <citation type="submission" date="2017-12" db="EMBL/GenBank/DDBJ databases">
        <title>Genome sequence of the Bar-tailed Godwit (Limosa lapponica baueri).</title>
        <authorList>
            <person name="Lima N.C.B."/>
            <person name="Parody-Merino A.M."/>
            <person name="Battley P.F."/>
            <person name="Fidler A.E."/>
            <person name="Prosdocimi F."/>
        </authorList>
    </citation>
    <scope>NUCLEOTIDE SEQUENCE [LARGE SCALE GENOMIC DNA]</scope>
</reference>
<accession>A0A2I0U733</accession>
<evidence type="ECO:0000313" key="1">
    <source>
        <dbReference type="EMBL" id="PKU41821.1"/>
    </source>
</evidence>
<proteinExistence type="predicted"/>
<name>A0A2I0U733_LIMLA</name>
<evidence type="ECO:0000313" key="2">
    <source>
        <dbReference type="Proteomes" id="UP000233556"/>
    </source>
</evidence>
<organism evidence="1 2">
    <name type="scientific">Limosa lapponica baueri</name>
    <dbReference type="NCBI Taxonomy" id="1758121"/>
    <lineage>
        <taxon>Eukaryota</taxon>
        <taxon>Metazoa</taxon>
        <taxon>Chordata</taxon>
        <taxon>Craniata</taxon>
        <taxon>Vertebrata</taxon>
        <taxon>Euteleostomi</taxon>
        <taxon>Archelosauria</taxon>
        <taxon>Archosauria</taxon>
        <taxon>Dinosauria</taxon>
        <taxon>Saurischia</taxon>
        <taxon>Theropoda</taxon>
        <taxon>Coelurosauria</taxon>
        <taxon>Aves</taxon>
        <taxon>Neognathae</taxon>
        <taxon>Neoaves</taxon>
        <taxon>Charadriiformes</taxon>
        <taxon>Scolopacidae</taxon>
        <taxon>Limosa</taxon>
    </lineage>
</organism>
<gene>
    <name evidence="1" type="ORF">llap_7873</name>
</gene>
<dbReference type="Proteomes" id="UP000233556">
    <property type="component" value="Unassembled WGS sequence"/>
</dbReference>
<keyword evidence="2" id="KW-1185">Reference proteome</keyword>
<protein>
    <recommendedName>
        <fullName evidence="3">Rna-directed dna polymerase from mobile element jockey-like</fullName>
    </recommendedName>
</protein>
<sequence length="126" mass="14469">MKFNEAKCKVLHVGQGNPKHGYRLGNEWIESSPEEKDLAVVVDEKLNMSQQCVLTAQKNNLTLGCVKRRVACRLREVILPLYSDLMRPHLKYGAQVLSPQHKKDVDLLVQVQMRATKIIRELKHLL</sequence>
<dbReference type="PRINTS" id="PR01345">
    <property type="entry name" value="CERVTRCPTASE"/>
</dbReference>
<dbReference type="PANTHER" id="PTHR33332">
    <property type="entry name" value="REVERSE TRANSCRIPTASE DOMAIN-CONTAINING PROTEIN"/>
    <property type="match status" value="1"/>
</dbReference>
<reference evidence="2" key="1">
    <citation type="submission" date="2017-11" db="EMBL/GenBank/DDBJ databases">
        <authorList>
            <person name="Lima N.C."/>
            <person name="Parody-Merino A.M."/>
            <person name="Battley P.F."/>
            <person name="Fidler A.E."/>
            <person name="Prosdocimi F."/>
        </authorList>
    </citation>
    <scope>NUCLEOTIDE SEQUENCE [LARGE SCALE GENOMIC DNA]</scope>
</reference>
<dbReference type="AlphaFoldDB" id="A0A2I0U733"/>